<dbReference type="EMBL" id="CAXHTB010000017">
    <property type="protein sequence ID" value="CAL0323191.1"/>
    <property type="molecule type" value="Genomic_DNA"/>
</dbReference>
<comment type="subcellular location">
    <subcellularLocation>
        <location evidence="1">Nucleus</location>
    </subcellularLocation>
</comment>
<dbReference type="AlphaFoldDB" id="A0AAV1XN32"/>
<dbReference type="GO" id="GO:0000785">
    <property type="term" value="C:chromatin"/>
    <property type="evidence" value="ECO:0007669"/>
    <property type="project" value="TreeGrafter"/>
</dbReference>
<feature type="compositionally biased region" description="Basic and acidic residues" evidence="8">
    <location>
        <begin position="1072"/>
        <end position="1082"/>
    </location>
</feature>
<comment type="caution">
    <text evidence="9">The sequence shown here is derived from an EMBL/GenBank/DDBJ whole genome shotgun (WGS) entry which is preliminary data.</text>
</comment>
<feature type="compositionally biased region" description="Basic and acidic residues" evidence="8">
    <location>
        <begin position="273"/>
        <end position="286"/>
    </location>
</feature>
<feature type="compositionally biased region" description="Basic and acidic residues" evidence="8">
    <location>
        <begin position="1122"/>
        <end position="1131"/>
    </location>
</feature>
<dbReference type="InterPro" id="IPR016024">
    <property type="entry name" value="ARM-type_fold"/>
</dbReference>
<feature type="compositionally biased region" description="Basic and acidic residues" evidence="8">
    <location>
        <begin position="1217"/>
        <end position="1228"/>
    </location>
</feature>
<feature type="compositionally biased region" description="Polar residues" evidence="8">
    <location>
        <begin position="760"/>
        <end position="772"/>
    </location>
</feature>
<feature type="compositionally biased region" description="Basic and acidic residues" evidence="8">
    <location>
        <begin position="785"/>
        <end position="795"/>
    </location>
</feature>
<evidence type="ECO:0000256" key="4">
    <source>
        <dbReference type="ARBA" id="ARBA00022776"/>
    </source>
</evidence>
<dbReference type="Proteomes" id="UP001497480">
    <property type="component" value="Unassembled WGS sequence"/>
</dbReference>
<feature type="compositionally biased region" description="Basic and acidic residues" evidence="8">
    <location>
        <begin position="414"/>
        <end position="620"/>
    </location>
</feature>
<organism evidence="9 10">
    <name type="scientific">Lupinus luteus</name>
    <name type="common">European yellow lupine</name>
    <dbReference type="NCBI Taxonomy" id="3873"/>
    <lineage>
        <taxon>Eukaryota</taxon>
        <taxon>Viridiplantae</taxon>
        <taxon>Streptophyta</taxon>
        <taxon>Embryophyta</taxon>
        <taxon>Tracheophyta</taxon>
        <taxon>Spermatophyta</taxon>
        <taxon>Magnoliopsida</taxon>
        <taxon>eudicotyledons</taxon>
        <taxon>Gunneridae</taxon>
        <taxon>Pentapetalae</taxon>
        <taxon>rosids</taxon>
        <taxon>fabids</taxon>
        <taxon>Fabales</taxon>
        <taxon>Fabaceae</taxon>
        <taxon>Papilionoideae</taxon>
        <taxon>50 kb inversion clade</taxon>
        <taxon>genistoids sensu lato</taxon>
        <taxon>core genistoids</taxon>
        <taxon>Genisteae</taxon>
        <taxon>Lupinus</taxon>
    </lineage>
</organism>
<feature type="compositionally biased region" description="Basic and acidic residues" evidence="8">
    <location>
        <begin position="373"/>
        <end position="388"/>
    </location>
</feature>
<dbReference type="Gene3D" id="2.30.30.140">
    <property type="match status" value="1"/>
</dbReference>
<feature type="compositionally biased region" description="Basic and acidic residues" evidence="8">
    <location>
        <begin position="1104"/>
        <end position="1115"/>
    </location>
</feature>
<dbReference type="GO" id="GO:0007064">
    <property type="term" value="P:mitotic sister chromatid cohesion"/>
    <property type="evidence" value="ECO:0007669"/>
    <property type="project" value="InterPro"/>
</dbReference>
<evidence type="ECO:0000313" key="10">
    <source>
        <dbReference type="Proteomes" id="UP001497480"/>
    </source>
</evidence>
<accession>A0AAV1XN32</accession>
<evidence type="ECO:0000256" key="2">
    <source>
        <dbReference type="ARBA" id="ARBA00022618"/>
    </source>
</evidence>
<feature type="region of interest" description="Disordered" evidence="8">
    <location>
        <begin position="264"/>
        <end position="985"/>
    </location>
</feature>
<dbReference type="GO" id="GO:0035825">
    <property type="term" value="P:homologous recombination"/>
    <property type="evidence" value="ECO:0007669"/>
    <property type="project" value="UniProtKB-ARBA"/>
</dbReference>
<feature type="compositionally biased region" description="Low complexity" evidence="8">
    <location>
        <begin position="870"/>
        <end position="883"/>
    </location>
</feature>
<evidence type="ECO:0000256" key="1">
    <source>
        <dbReference type="ARBA" id="ARBA00004123"/>
    </source>
</evidence>
<keyword evidence="7" id="KW-0131">Cell cycle</keyword>
<feature type="compositionally biased region" description="Polar residues" evidence="8">
    <location>
        <begin position="352"/>
        <end position="372"/>
    </location>
</feature>
<gene>
    <name evidence="9" type="ORF">LLUT_LOCUS24251</name>
</gene>
<keyword evidence="5" id="KW-0234">DNA repair</keyword>
<feature type="region of interest" description="Disordered" evidence="8">
    <location>
        <begin position="1038"/>
        <end position="1251"/>
    </location>
</feature>
<evidence type="ECO:0000256" key="3">
    <source>
        <dbReference type="ARBA" id="ARBA00022763"/>
    </source>
</evidence>
<dbReference type="SUPFAM" id="SSF63748">
    <property type="entry name" value="Tudor/PWWP/MBT"/>
    <property type="match status" value="1"/>
</dbReference>
<name>A0AAV1XN32_LUPLU</name>
<dbReference type="PANTHER" id="PTHR12663:SF3">
    <property type="entry name" value="SISTER CHROMATID COHESION PROTEIN PDS5 HOMOLOG C"/>
    <property type="match status" value="1"/>
</dbReference>
<dbReference type="CDD" id="cd20404">
    <property type="entry name" value="Tudor_Agenet_AtEML-like"/>
    <property type="match status" value="1"/>
</dbReference>
<evidence type="ECO:0000256" key="6">
    <source>
        <dbReference type="ARBA" id="ARBA00023242"/>
    </source>
</evidence>
<dbReference type="Pfam" id="PF20168">
    <property type="entry name" value="PDS5"/>
    <property type="match status" value="1"/>
</dbReference>
<dbReference type="PANTHER" id="PTHR12663">
    <property type="entry name" value="ANDROGEN INDUCED INHIBITOR OF PROLIFERATION AS3 / PDS5-RELATED"/>
    <property type="match status" value="1"/>
</dbReference>
<keyword evidence="3" id="KW-0227">DNA damage</keyword>
<feature type="compositionally biased region" description="Basic and acidic residues" evidence="8">
    <location>
        <begin position="1158"/>
        <end position="1168"/>
    </location>
</feature>
<feature type="compositionally biased region" description="Basic and acidic residues" evidence="8">
    <location>
        <begin position="892"/>
        <end position="912"/>
    </location>
</feature>
<keyword evidence="2" id="KW-0132">Cell division</keyword>
<proteinExistence type="predicted"/>
<evidence type="ECO:0000256" key="8">
    <source>
        <dbReference type="SAM" id="MobiDB-lite"/>
    </source>
</evidence>
<evidence type="ECO:0000313" key="9">
    <source>
        <dbReference type="EMBL" id="CAL0323191.1"/>
    </source>
</evidence>
<dbReference type="GO" id="GO:0006281">
    <property type="term" value="P:DNA repair"/>
    <property type="evidence" value="ECO:0007669"/>
    <property type="project" value="UniProtKB-KW"/>
</dbReference>
<feature type="compositionally biased region" description="Basic and acidic residues" evidence="8">
    <location>
        <begin position="927"/>
        <end position="940"/>
    </location>
</feature>
<feature type="compositionally biased region" description="Low complexity" evidence="8">
    <location>
        <begin position="1083"/>
        <end position="1100"/>
    </location>
</feature>
<dbReference type="SUPFAM" id="SSF48371">
    <property type="entry name" value="ARM repeat"/>
    <property type="match status" value="1"/>
</dbReference>
<feature type="compositionally biased region" description="Basic and acidic residues" evidence="8">
    <location>
        <begin position="713"/>
        <end position="726"/>
    </location>
</feature>
<dbReference type="GO" id="GO:0005634">
    <property type="term" value="C:nucleus"/>
    <property type="evidence" value="ECO:0007669"/>
    <property type="project" value="UniProtKB-SubCell"/>
</dbReference>
<feature type="compositionally biased region" description="Polar residues" evidence="8">
    <location>
        <begin position="304"/>
        <end position="316"/>
    </location>
</feature>
<reference evidence="9 10" key="1">
    <citation type="submission" date="2024-03" db="EMBL/GenBank/DDBJ databases">
        <authorList>
            <person name="Martinez-Hernandez J."/>
        </authorList>
    </citation>
    <scope>NUCLEOTIDE SEQUENCE [LARGE SCALE GENOMIC DNA]</scope>
</reference>
<dbReference type="InterPro" id="IPR039776">
    <property type="entry name" value="Pds5"/>
</dbReference>
<keyword evidence="4" id="KW-0498">Mitosis</keyword>
<evidence type="ECO:0000256" key="5">
    <source>
        <dbReference type="ARBA" id="ARBA00023204"/>
    </source>
</evidence>
<feature type="compositionally biased region" description="Basic and acidic residues" evidence="8">
    <location>
        <begin position="648"/>
        <end position="678"/>
    </location>
</feature>
<dbReference type="GO" id="GO:0051301">
    <property type="term" value="P:cell division"/>
    <property type="evidence" value="ECO:0007669"/>
    <property type="project" value="UniProtKB-KW"/>
</dbReference>
<protein>
    <submittedName>
        <fullName evidence="9">Uncharacterized protein</fullName>
    </submittedName>
</protein>
<evidence type="ECO:0000256" key="7">
    <source>
        <dbReference type="ARBA" id="ARBA00023306"/>
    </source>
</evidence>
<feature type="compositionally biased region" description="Low complexity" evidence="8">
    <location>
        <begin position="1173"/>
        <end position="1200"/>
    </location>
</feature>
<sequence length="1251" mass="137437">MASSAEEEQDKDLHQKLLEASNNLLHPPSSLNDLLHLLQEVDSCLGLVEQSPDESVQAAMAPLAVALIGDELLRHADIDVKVAVASCISEITRISAPDAPLDDDQMKEAFQLIVSSFENLHDMSSRSYRKRTRILETVSKVRSCVVMLDLECDDLILEMFQHFLKEIREHHPDNVFSSMQNIMTVLLEESEDISLNLLSLFLDSIKKENEAVLPIAKKLVENVLESCATKLKPYIVQAVNTMGISLDDYSDVLSSICNDGSGSLEQSDVCATSEHEDESKSVREPLEESTQVIKEDGKEAAPLQQDSSVAMPQQDNPVGDHSPKSVASNGNPQAAEDDTLVDSKPLEKQENTDCTVQSKSINFSVNEDPNNLDTEKGENSDQKQDPATKRARKTISSTKPEEPSEGSYPANVKVDVKVIDSESHSNEDEKVIDSESQSKEDEKLIDSESQSKEDEKLIDCESHRKEDEKVIDSESQSKEDEKLIDSESHRKEDEKVIDSESHSKEDEKVMDSESHSKEDEKVIASESHTKEDEKVIDSESQSKEDEKLIDSESHRKEDEKVIDSESHSKEDEKVMDSESHSKEDEKVIASESHSKEDGIVVDSDSHSKEDDNSDQKHGEASIKIGRKLISSTKSAEPPKGSYPANLEEVEKVIDSESHTKENEKVIDSESQSKKDDNNYQKQGQVTKKRGKRKPISSTKLAEPLKGSYPANVKENEKVIDSEIHSNEDDDSDQKQGRAGNKRGREPSSSTKSNEDRKVINSVSHSKEVPSSLNEDDFVEAAGLSENDKEIDDKISSPKVGDGETDMVSPPSPRGSLHGENSKKKLRQPKKKDSSAKEVAAMDVPQKVYEEISDSEAKPTKRSAKQALGRTSNVKKNTVVNSVKKGNETASEPDARKHPSKKTEDGSKSGGRSDKKRHGRGKANSESGEEKSPVKDVDKELVSLSKTNTKSIKDEDSEELPKTNLKRKRTPGKGNESGTKKDGENLVGTRVKVWWPDDDMFYKGVIEYFIPAKKMHQVTYDDGDIEILNLQNETWEIITVGADSDGEEGADHPSPNVSADMHKKKKGKTSTPDPKKGGNKDVSSRSGGATSSKSSGKSMKSSHSRSKDGSKSDRKSKVSKIASARDSDEVIIKTKNHTPKSGGSGKLIDVAARKKRSGKSKDIDKDDVSTPKLSGKTAAASSKAAKSSKSSGKSSANGNSKAKFKLLKDSVQDDDSEDSTKEAVEDTKSKKSSSSKASCRSEAKIGKKRARN</sequence>
<keyword evidence="10" id="KW-1185">Reference proteome</keyword>
<keyword evidence="6" id="KW-0539">Nucleus</keyword>